<gene>
    <name evidence="1" type="ORF">FRY74_03690</name>
</gene>
<protein>
    <submittedName>
        <fullName evidence="1">Uncharacterized protein</fullName>
    </submittedName>
</protein>
<reference evidence="1 2" key="1">
    <citation type="submission" date="2019-08" db="EMBL/GenBank/DDBJ databases">
        <title>Genome of Vicingus serpentipes NCIMB 15042.</title>
        <authorList>
            <person name="Bowman J.P."/>
        </authorList>
    </citation>
    <scope>NUCLEOTIDE SEQUENCE [LARGE SCALE GENOMIC DNA]</scope>
    <source>
        <strain evidence="1 2">NCIMB 15042</strain>
    </source>
</reference>
<proteinExistence type="predicted"/>
<dbReference type="Proteomes" id="UP000321721">
    <property type="component" value="Unassembled WGS sequence"/>
</dbReference>
<keyword evidence="2" id="KW-1185">Reference proteome</keyword>
<accession>A0A5C6RYG1</accession>
<dbReference type="AlphaFoldDB" id="A0A5C6RYG1"/>
<dbReference type="RefSeq" id="WP_147098708.1">
    <property type="nucleotide sequence ID" value="NZ_VOOS01000001.1"/>
</dbReference>
<dbReference type="EMBL" id="VOOS01000001">
    <property type="protein sequence ID" value="TXB67301.1"/>
    <property type="molecule type" value="Genomic_DNA"/>
</dbReference>
<evidence type="ECO:0000313" key="1">
    <source>
        <dbReference type="EMBL" id="TXB67301.1"/>
    </source>
</evidence>
<dbReference type="OrthoDB" id="1495965at2"/>
<name>A0A5C6RYG1_9FLAO</name>
<sequence>MKNESLNKKATFRKTLIGGTLSINDLRDIEFKGEELSPQERLALKNYDRYRISILNSQKSEKDFHAAYTKLQVLANLSPFDEFLKEEYFI</sequence>
<evidence type="ECO:0000313" key="2">
    <source>
        <dbReference type="Proteomes" id="UP000321721"/>
    </source>
</evidence>
<comment type="caution">
    <text evidence="1">The sequence shown here is derived from an EMBL/GenBank/DDBJ whole genome shotgun (WGS) entry which is preliminary data.</text>
</comment>
<organism evidence="1 2">
    <name type="scientific">Vicingus serpentipes</name>
    <dbReference type="NCBI Taxonomy" id="1926625"/>
    <lineage>
        <taxon>Bacteria</taxon>
        <taxon>Pseudomonadati</taxon>
        <taxon>Bacteroidota</taxon>
        <taxon>Flavobacteriia</taxon>
        <taxon>Flavobacteriales</taxon>
        <taxon>Vicingaceae</taxon>
        <taxon>Vicingus</taxon>
    </lineage>
</organism>